<dbReference type="Gene3D" id="3.60.21.10">
    <property type="match status" value="1"/>
</dbReference>
<feature type="binding site" evidence="2">
    <location>
        <position position="39"/>
    </location>
    <ligand>
        <name>Fe cation</name>
        <dbReference type="ChEBI" id="CHEBI:24875"/>
        <label>2</label>
    </ligand>
</feature>
<dbReference type="InterPro" id="IPR005235">
    <property type="entry name" value="YmdB-like"/>
</dbReference>
<evidence type="ECO:0000256" key="2">
    <source>
        <dbReference type="PIRSR" id="PIRSR004789-51"/>
    </source>
</evidence>
<sequence>MRILFVGDIVGKGGRNTVNLLVPKLLREYSCQFCVANGENMAGGGGFTRQCLLELSNSGVDVFTSGDHIWDQKDFVEEIKKFPNVLRPANMADCQPGRGYGVFSSVDDKKVGVLCLLGRTFMAASANCPFEAAERIVPEMRKETPIIVVDFHAEATSEKIAMARFLDGKVSAVVGTHTHVPTADQQILPGGTAFQCDLGMVGARESVLGRDIAPVISRFRTGMPSRFTVNDKGIRLNGAVVTIDDNGRAGGIERVMRDIL</sequence>
<name>A0AAE3VHA6_9BACT</name>
<dbReference type="InterPro" id="IPR029052">
    <property type="entry name" value="Metallo-depent_PP-like"/>
</dbReference>
<proteinExistence type="predicted"/>
<evidence type="ECO:0000256" key="1">
    <source>
        <dbReference type="PIRSR" id="PIRSR004789-50"/>
    </source>
</evidence>
<feature type="binding site" evidence="2">
    <location>
        <position position="40"/>
    </location>
    <ligand>
        <name>Fe cation</name>
        <dbReference type="ChEBI" id="CHEBI:24875"/>
        <label>1</label>
    </ligand>
</feature>
<dbReference type="PIRSF" id="PIRSF004789">
    <property type="entry name" value="DR1281"/>
    <property type="match status" value="1"/>
</dbReference>
<dbReference type="RefSeq" id="WP_307261938.1">
    <property type="nucleotide sequence ID" value="NZ_JAUSVL010000001.1"/>
</dbReference>
<gene>
    <name evidence="3" type="ORF">J3R75_002527</name>
</gene>
<feature type="binding site" evidence="2">
    <location>
        <position position="67"/>
    </location>
    <ligand>
        <name>Fe cation</name>
        <dbReference type="ChEBI" id="CHEBI:24875"/>
        <label>2</label>
    </ligand>
</feature>
<evidence type="ECO:0000313" key="3">
    <source>
        <dbReference type="EMBL" id="MDQ0290420.1"/>
    </source>
</evidence>
<evidence type="ECO:0000313" key="4">
    <source>
        <dbReference type="Proteomes" id="UP001238163"/>
    </source>
</evidence>
<dbReference type="Proteomes" id="UP001238163">
    <property type="component" value="Unassembled WGS sequence"/>
</dbReference>
<protein>
    <submittedName>
        <fullName evidence="3">Metallophosphoesterase (TIGR00282 family)</fullName>
    </submittedName>
</protein>
<comment type="caution">
    <text evidence="3">The sequence shown here is derived from an EMBL/GenBank/DDBJ whole genome shotgun (WGS) entry which is preliminary data.</text>
</comment>
<feature type="binding site" evidence="2">
    <location>
        <position position="8"/>
    </location>
    <ligand>
        <name>Fe cation</name>
        <dbReference type="ChEBI" id="CHEBI:24875"/>
        <label>1</label>
    </ligand>
</feature>
<dbReference type="SUPFAM" id="SSF56300">
    <property type="entry name" value="Metallo-dependent phosphatases"/>
    <property type="match status" value="1"/>
</dbReference>
<dbReference type="Pfam" id="PF13277">
    <property type="entry name" value="YmdB"/>
    <property type="match status" value="1"/>
</dbReference>
<dbReference type="PANTHER" id="PTHR36303">
    <property type="entry name" value="2',3'-CYCLIC-NUCLEOTIDE 2'-PHOSPHODIESTERASE"/>
    <property type="match status" value="1"/>
</dbReference>
<feature type="active site" description="Proton donor" evidence="1">
    <location>
        <position position="68"/>
    </location>
</feature>
<keyword evidence="2" id="KW-0479">Metal-binding</keyword>
<organism evidence="3 4">
    <name type="scientific">Oligosphaera ethanolica</name>
    <dbReference type="NCBI Taxonomy" id="760260"/>
    <lineage>
        <taxon>Bacteria</taxon>
        <taxon>Pseudomonadati</taxon>
        <taxon>Lentisphaerota</taxon>
        <taxon>Oligosphaeria</taxon>
        <taxon>Oligosphaerales</taxon>
        <taxon>Oligosphaeraceae</taxon>
        <taxon>Oligosphaera</taxon>
    </lineage>
</organism>
<dbReference type="PANTHER" id="PTHR36303:SF1">
    <property type="entry name" value="2',3'-CYCLIC-NUCLEOTIDE 2'-PHOSPHODIESTERASE"/>
    <property type="match status" value="1"/>
</dbReference>
<feature type="binding site" evidence="2">
    <location>
        <position position="179"/>
    </location>
    <ligand>
        <name>Fe cation</name>
        <dbReference type="ChEBI" id="CHEBI:24875"/>
        <label>1</label>
    </ligand>
</feature>
<dbReference type="EMBL" id="JAUSVL010000001">
    <property type="protein sequence ID" value="MDQ0290420.1"/>
    <property type="molecule type" value="Genomic_DNA"/>
</dbReference>
<feature type="binding site" evidence="2">
    <location>
        <position position="152"/>
    </location>
    <ligand>
        <name>Fe cation</name>
        <dbReference type="ChEBI" id="CHEBI:24875"/>
        <label>2</label>
    </ligand>
</feature>
<feature type="binding site" evidence="2">
    <location>
        <position position="177"/>
    </location>
    <ligand>
        <name>Fe cation</name>
        <dbReference type="ChEBI" id="CHEBI:24875"/>
        <label>2</label>
    </ligand>
</feature>
<feature type="binding site" evidence="2">
    <location>
        <position position="39"/>
    </location>
    <ligand>
        <name>Fe cation</name>
        <dbReference type="ChEBI" id="CHEBI:24875"/>
        <label>1</label>
    </ligand>
</feature>
<dbReference type="GO" id="GO:0004113">
    <property type="term" value="F:2',3'-cyclic-nucleotide 3'-phosphodiesterase activity"/>
    <property type="evidence" value="ECO:0007669"/>
    <property type="project" value="TreeGrafter"/>
</dbReference>
<reference evidence="3" key="1">
    <citation type="submission" date="2023-07" db="EMBL/GenBank/DDBJ databases">
        <title>Genomic Encyclopedia of Type Strains, Phase IV (KMG-IV): sequencing the most valuable type-strain genomes for metagenomic binning, comparative biology and taxonomic classification.</title>
        <authorList>
            <person name="Goeker M."/>
        </authorList>
    </citation>
    <scope>NUCLEOTIDE SEQUENCE</scope>
    <source>
        <strain evidence="3">DSM 24202</strain>
    </source>
</reference>
<dbReference type="GO" id="GO:0046872">
    <property type="term" value="F:metal ion binding"/>
    <property type="evidence" value="ECO:0007669"/>
    <property type="project" value="UniProtKB-KW"/>
</dbReference>
<dbReference type="AlphaFoldDB" id="A0AAE3VHA6"/>
<keyword evidence="4" id="KW-1185">Reference proteome</keyword>
<accession>A0AAE3VHA6</accession>